<protein>
    <submittedName>
        <fullName evidence="1">Uncharacterized protein</fullName>
    </submittedName>
</protein>
<dbReference type="KEGG" id="mcau:MIT9_P0174"/>
<dbReference type="AlphaFoldDB" id="A0AAU9CCD5"/>
<organism evidence="1 2">
    <name type="scientific">Methylomarinovum caldicuralii</name>
    <dbReference type="NCBI Taxonomy" id="438856"/>
    <lineage>
        <taxon>Bacteria</taxon>
        <taxon>Pseudomonadati</taxon>
        <taxon>Pseudomonadota</taxon>
        <taxon>Gammaproteobacteria</taxon>
        <taxon>Methylococcales</taxon>
        <taxon>Methylothermaceae</taxon>
        <taxon>Methylomarinovum</taxon>
    </lineage>
</organism>
<keyword evidence="2" id="KW-1185">Reference proteome</keyword>
<reference evidence="2" key="1">
    <citation type="journal article" date="2024" name="Int. J. Syst. Evol. Microbiol.">
        <title>Methylomarinovum tepidoasis sp. nov., a moderately thermophilic methanotroph of the family Methylothermaceae isolated from a deep-sea hydrothermal field.</title>
        <authorList>
            <person name="Hirayama H."/>
            <person name="Takaki Y."/>
            <person name="Abe M."/>
            <person name="Miyazaki M."/>
            <person name="Uematsu K."/>
            <person name="Matsui Y."/>
            <person name="Takai K."/>
        </authorList>
    </citation>
    <scope>NUCLEOTIDE SEQUENCE [LARGE SCALE GENOMIC DNA]</scope>
    <source>
        <strain evidence="2">IT-9</strain>
    </source>
</reference>
<evidence type="ECO:0000313" key="2">
    <source>
        <dbReference type="Proteomes" id="UP001321825"/>
    </source>
</evidence>
<proteinExistence type="predicted"/>
<dbReference type="Proteomes" id="UP001321825">
    <property type="component" value="Chromosome"/>
</dbReference>
<gene>
    <name evidence="1" type="ORF">MIT9_P0174</name>
</gene>
<name>A0AAU9CCD5_9GAMM</name>
<evidence type="ECO:0000313" key="1">
    <source>
        <dbReference type="EMBL" id="BCX80600.1"/>
    </source>
</evidence>
<sequence length="497" mass="55328">MAAQVDQVAIEPASKGVAGTELDQALLEPAARPLPPSDLLQQVVEPAVRPDPLAQVDALDAEATARPDPPVALLATLIEVVWREPPPRGIFAFRHDWSQPWVERWEWKTQILRSRDGTESRIRLRRHPRRAVEMLVTAWDAGAIGLDAWLTGHQGREALFPVWPVARRVTANAAAGSTTVPLDAVTEPLMRAIQTEALDSWGQGPALIRAPDGDVQQVMVTGFDTAQKLANLTLPLARPVEAGSTFAPLVRGVIPDATTARRHCAAVTSQPVEIRLDERVWEWPFTPELTLESVPVIHDAEQWQPEPSIEYQARIERIDNRLGRPWIRRVDDRPSRILSRRWLAAGQSATNRLLGLFEYLAGRLNPVWLPDEFTGLALAQTAMAGDDYLLLRRARLPWHWEDPGLGLLIRPAGQPPVAVRISRLEAESETKARLLLADPLPVDVPVGTPVTPLHFARLDQDRVEFTWHTNEVLEVAARFMTLARCHPYLRGGGDIPF</sequence>
<dbReference type="EMBL" id="AP024714">
    <property type="protein sequence ID" value="BCX80600.1"/>
    <property type="molecule type" value="Genomic_DNA"/>
</dbReference>
<accession>A0AAU9CCD5</accession>